<keyword evidence="4" id="KW-1185">Reference proteome</keyword>
<evidence type="ECO:0008006" key="5">
    <source>
        <dbReference type="Google" id="ProtNLM"/>
    </source>
</evidence>
<evidence type="ECO:0000313" key="3">
    <source>
        <dbReference type="Ensembl" id="ENSHCOP00000022826.1"/>
    </source>
</evidence>
<accession>A0A3Q3DX57</accession>
<evidence type="ECO:0000256" key="2">
    <source>
        <dbReference type="SAM" id="SignalP"/>
    </source>
</evidence>
<name>A0A3Q3DX57_HIPCM</name>
<keyword evidence="1" id="KW-0812">Transmembrane</keyword>
<keyword evidence="1" id="KW-0472">Membrane</keyword>
<sequence length="66" mass="7884">MISIHHVSTEWRACSMWFLLLVRGGVAFQNGCFEPTWPTSCSIWGTFFFWASYVTKRTWQRKKKHI</sequence>
<proteinExistence type="predicted"/>
<dbReference type="Ensembl" id="ENSHCOT00000000076.1">
    <property type="protein sequence ID" value="ENSHCOP00000022826.1"/>
    <property type="gene ID" value="ENSHCOG00000010840.1"/>
</dbReference>
<reference evidence="3" key="1">
    <citation type="submission" date="2025-08" db="UniProtKB">
        <authorList>
            <consortium name="Ensembl"/>
        </authorList>
    </citation>
    <scope>IDENTIFICATION</scope>
</reference>
<dbReference type="Proteomes" id="UP000264820">
    <property type="component" value="Unplaced"/>
</dbReference>
<protein>
    <recommendedName>
        <fullName evidence="5">Secreted protein</fullName>
    </recommendedName>
</protein>
<feature type="transmembrane region" description="Helical" evidence="1">
    <location>
        <begin position="37"/>
        <end position="55"/>
    </location>
</feature>
<feature type="signal peptide" evidence="2">
    <location>
        <begin position="1"/>
        <end position="27"/>
    </location>
</feature>
<keyword evidence="1" id="KW-1133">Transmembrane helix</keyword>
<evidence type="ECO:0000256" key="1">
    <source>
        <dbReference type="SAM" id="Phobius"/>
    </source>
</evidence>
<evidence type="ECO:0000313" key="4">
    <source>
        <dbReference type="Proteomes" id="UP000264820"/>
    </source>
</evidence>
<reference evidence="3" key="2">
    <citation type="submission" date="2025-09" db="UniProtKB">
        <authorList>
            <consortium name="Ensembl"/>
        </authorList>
    </citation>
    <scope>IDENTIFICATION</scope>
</reference>
<dbReference type="AlphaFoldDB" id="A0A3Q3DX57"/>
<feature type="chain" id="PRO_5018557726" description="Secreted protein" evidence="2">
    <location>
        <begin position="28"/>
        <end position="66"/>
    </location>
</feature>
<organism evidence="3 4">
    <name type="scientific">Hippocampus comes</name>
    <name type="common">Tiger tail seahorse</name>
    <dbReference type="NCBI Taxonomy" id="109280"/>
    <lineage>
        <taxon>Eukaryota</taxon>
        <taxon>Metazoa</taxon>
        <taxon>Chordata</taxon>
        <taxon>Craniata</taxon>
        <taxon>Vertebrata</taxon>
        <taxon>Euteleostomi</taxon>
        <taxon>Actinopterygii</taxon>
        <taxon>Neopterygii</taxon>
        <taxon>Teleostei</taxon>
        <taxon>Neoteleostei</taxon>
        <taxon>Acanthomorphata</taxon>
        <taxon>Syngnathiaria</taxon>
        <taxon>Syngnathiformes</taxon>
        <taxon>Syngnathoidei</taxon>
        <taxon>Syngnathidae</taxon>
        <taxon>Hippocampus</taxon>
    </lineage>
</organism>
<keyword evidence="2" id="KW-0732">Signal</keyword>